<accession>A0A1Q5PSN6</accession>
<evidence type="ECO:0000256" key="5">
    <source>
        <dbReference type="ARBA" id="ARBA00022679"/>
    </source>
</evidence>
<comment type="cofactor">
    <cofactor evidence="2">
        <name>Mg(2+)</name>
        <dbReference type="ChEBI" id="CHEBI:18420"/>
    </cofactor>
</comment>
<dbReference type="PANTHER" id="PTHR48090:SF10">
    <property type="entry name" value="GLUCOSYL-3-PHOSPHOGLYCERATE SYNTHASE"/>
    <property type="match status" value="1"/>
</dbReference>
<dbReference type="Proteomes" id="UP000186465">
    <property type="component" value="Unassembled WGS sequence"/>
</dbReference>
<evidence type="ECO:0000259" key="11">
    <source>
        <dbReference type="Pfam" id="PF00535"/>
    </source>
</evidence>
<gene>
    <name evidence="12" type="ORF">BM477_00285</name>
</gene>
<dbReference type="InterPro" id="IPR001173">
    <property type="entry name" value="Glyco_trans_2-like"/>
</dbReference>
<evidence type="ECO:0000256" key="7">
    <source>
        <dbReference type="ARBA" id="ARBA00039022"/>
    </source>
</evidence>
<dbReference type="STRING" id="156892.BM477_00285"/>
<evidence type="ECO:0000256" key="10">
    <source>
        <dbReference type="ARBA" id="ARBA00048997"/>
    </source>
</evidence>
<evidence type="ECO:0000256" key="3">
    <source>
        <dbReference type="ARBA" id="ARBA00006739"/>
    </source>
</evidence>
<comment type="catalytic activity">
    <reaction evidence="10">
        <text>an NDP-alpha-D-glucose + (2R)-3-phosphoglycerate = (2R)-2-O-(alpha-D-glucopyranosyl)-3-phospho-glycerate + a ribonucleoside 5'-diphosphate + H(+)</text>
        <dbReference type="Rhea" id="RHEA:47244"/>
        <dbReference type="ChEBI" id="CHEBI:15378"/>
        <dbReference type="ChEBI" id="CHEBI:57930"/>
        <dbReference type="ChEBI" id="CHEBI:58272"/>
        <dbReference type="ChEBI" id="CHEBI:62600"/>
        <dbReference type="ChEBI" id="CHEBI:76533"/>
        <dbReference type="EC" id="2.4.1.266"/>
    </reaction>
    <physiologicalReaction direction="left-to-right" evidence="10">
        <dbReference type="Rhea" id="RHEA:47245"/>
    </physiologicalReaction>
</comment>
<sequence>MNTIDYSQQVAVVIPAYNEGTVIATTVRACHILPGTDLIIVVDDGSTDDTQDRARAAGAVVVRHAVNRGKASAMETGLKVAAMRDPEEGRGRSVLFMDADVGESALEAIKLINTVRGGGVGMAIGDTPREVTSGGRGFVSRLARRNIAAATGWRPRNPLSGQRCLSWESAQKVLPFSRGWGVEVGMTIDLLVQGFSVVEVETEFQHLNSESTDRIHRLSQYKDVMLAMWGHRLTGRTLRSREFRDAARSQKPYEPYVVGGLPGAGTAVGGGR</sequence>
<dbReference type="Gene3D" id="3.90.550.10">
    <property type="entry name" value="Spore Coat Polysaccharide Biosynthesis Protein SpsA, Chain A"/>
    <property type="match status" value="1"/>
</dbReference>
<keyword evidence="6" id="KW-0460">Magnesium</keyword>
<keyword evidence="13" id="KW-1185">Reference proteome</keyword>
<comment type="cofactor">
    <cofactor evidence="1">
        <name>Mn(2+)</name>
        <dbReference type="ChEBI" id="CHEBI:29035"/>
    </cofactor>
</comment>
<evidence type="ECO:0000256" key="1">
    <source>
        <dbReference type="ARBA" id="ARBA00001936"/>
    </source>
</evidence>
<proteinExistence type="inferred from homology"/>
<dbReference type="GO" id="GO:0016757">
    <property type="term" value="F:glycosyltransferase activity"/>
    <property type="evidence" value="ECO:0007669"/>
    <property type="project" value="UniProtKB-KW"/>
</dbReference>
<protein>
    <recommendedName>
        <fullName evidence="8">Glucosyl-3-phosphoglycerate synthase</fullName>
        <ecNumber evidence="7">2.4.1.266</ecNumber>
    </recommendedName>
</protein>
<dbReference type="InterPro" id="IPR050256">
    <property type="entry name" value="Glycosyltransferase_2"/>
</dbReference>
<dbReference type="EC" id="2.4.1.266" evidence="7"/>
<evidence type="ECO:0000256" key="2">
    <source>
        <dbReference type="ARBA" id="ARBA00001946"/>
    </source>
</evidence>
<evidence type="ECO:0000256" key="9">
    <source>
        <dbReference type="ARBA" id="ARBA00048689"/>
    </source>
</evidence>
<evidence type="ECO:0000256" key="4">
    <source>
        <dbReference type="ARBA" id="ARBA00022676"/>
    </source>
</evidence>
<dbReference type="CDD" id="cd04179">
    <property type="entry name" value="DPM_DPG-synthase_like"/>
    <property type="match status" value="1"/>
</dbReference>
<comment type="caution">
    <text evidence="12">The sequence shown here is derived from an EMBL/GenBank/DDBJ whole genome shotgun (WGS) entry which is preliminary data.</text>
</comment>
<comment type="similarity">
    <text evidence="3">Belongs to the glycosyltransferase 2 family.</text>
</comment>
<comment type="catalytic activity">
    <reaction evidence="9">
        <text>(2R)-3-phosphoglycerate + UDP-alpha-D-glucose = (2R)-2-O-(alpha-D-glucopyranosyl)-3-phospho-glycerate + UDP + H(+)</text>
        <dbReference type="Rhea" id="RHEA:31319"/>
        <dbReference type="ChEBI" id="CHEBI:15378"/>
        <dbReference type="ChEBI" id="CHEBI:58223"/>
        <dbReference type="ChEBI" id="CHEBI:58272"/>
        <dbReference type="ChEBI" id="CHEBI:58885"/>
        <dbReference type="ChEBI" id="CHEBI:62600"/>
        <dbReference type="EC" id="2.4.1.266"/>
    </reaction>
    <physiologicalReaction direction="left-to-right" evidence="9">
        <dbReference type="Rhea" id="RHEA:31320"/>
    </physiologicalReaction>
</comment>
<organism evidence="12 13">
    <name type="scientific">Boudabousia marimammalium</name>
    <dbReference type="NCBI Taxonomy" id="156892"/>
    <lineage>
        <taxon>Bacteria</taxon>
        <taxon>Bacillati</taxon>
        <taxon>Actinomycetota</taxon>
        <taxon>Actinomycetes</taxon>
        <taxon>Actinomycetales</taxon>
        <taxon>Actinomycetaceae</taxon>
        <taxon>Boudabousia</taxon>
    </lineage>
</organism>
<dbReference type="AlphaFoldDB" id="A0A1Q5PSN6"/>
<evidence type="ECO:0000256" key="8">
    <source>
        <dbReference type="ARBA" id="ARBA00040894"/>
    </source>
</evidence>
<dbReference type="InterPro" id="IPR029044">
    <property type="entry name" value="Nucleotide-diphossugar_trans"/>
</dbReference>
<evidence type="ECO:0000256" key="6">
    <source>
        <dbReference type="ARBA" id="ARBA00022842"/>
    </source>
</evidence>
<feature type="domain" description="Glycosyltransferase 2-like" evidence="11">
    <location>
        <begin position="12"/>
        <end position="132"/>
    </location>
</feature>
<dbReference type="PANTHER" id="PTHR48090">
    <property type="entry name" value="UNDECAPRENYL-PHOSPHATE 4-DEOXY-4-FORMAMIDO-L-ARABINOSE TRANSFERASE-RELATED"/>
    <property type="match status" value="1"/>
</dbReference>
<reference evidence="13" key="1">
    <citation type="submission" date="2016-11" db="EMBL/GenBank/DDBJ databases">
        <title>Actinomyces gypaetusis sp. nov. isolated from Gypaetus barbatus in Qinghai Tibet Plateau China.</title>
        <authorList>
            <person name="Meng X."/>
        </authorList>
    </citation>
    <scope>NUCLEOTIDE SEQUENCE [LARGE SCALE GENOMIC DNA]</scope>
    <source>
        <strain evidence="13">DSM 15383</strain>
    </source>
</reference>
<dbReference type="SUPFAM" id="SSF53448">
    <property type="entry name" value="Nucleotide-diphospho-sugar transferases"/>
    <property type="match status" value="1"/>
</dbReference>
<dbReference type="Pfam" id="PF00535">
    <property type="entry name" value="Glycos_transf_2"/>
    <property type="match status" value="1"/>
</dbReference>
<dbReference type="EMBL" id="MPDM01000001">
    <property type="protein sequence ID" value="OKL50452.1"/>
    <property type="molecule type" value="Genomic_DNA"/>
</dbReference>
<evidence type="ECO:0000313" key="12">
    <source>
        <dbReference type="EMBL" id="OKL50452.1"/>
    </source>
</evidence>
<name>A0A1Q5PSN6_9ACTO</name>
<dbReference type="OrthoDB" id="9810303at2"/>
<keyword evidence="5" id="KW-0808">Transferase</keyword>
<evidence type="ECO:0000313" key="13">
    <source>
        <dbReference type="Proteomes" id="UP000186465"/>
    </source>
</evidence>
<keyword evidence="4" id="KW-0328">Glycosyltransferase</keyword>